<evidence type="ECO:0000313" key="2">
    <source>
        <dbReference type="EMBL" id="HIV23850.1"/>
    </source>
</evidence>
<keyword evidence="1" id="KW-0732">Signal</keyword>
<dbReference type="EMBL" id="DVOS01000064">
    <property type="protein sequence ID" value="HIV23850.1"/>
    <property type="molecule type" value="Genomic_DNA"/>
</dbReference>
<name>A0A9D1NZT5_9FIRM</name>
<organism evidence="2 3">
    <name type="scientific">Candidatus Merdiplasma excrementigallinarum</name>
    <dbReference type="NCBI Taxonomy" id="2840864"/>
    <lineage>
        <taxon>Bacteria</taxon>
        <taxon>Bacillati</taxon>
        <taxon>Bacillota</taxon>
        <taxon>Clostridia</taxon>
        <taxon>Lachnospirales</taxon>
        <taxon>Lachnospiraceae</taxon>
        <taxon>Lachnospiraceae incertae sedis</taxon>
        <taxon>Candidatus Merdiplasma</taxon>
    </lineage>
</organism>
<evidence type="ECO:0000313" key="3">
    <source>
        <dbReference type="Proteomes" id="UP000886889"/>
    </source>
</evidence>
<comment type="caution">
    <text evidence="2">The sequence shown here is derived from an EMBL/GenBank/DDBJ whole genome shotgun (WGS) entry which is preliminary data.</text>
</comment>
<reference evidence="2" key="1">
    <citation type="submission" date="2020-10" db="EMBL/GenBank/DDBJ databases">
        <authorList>
            <person name="Gilroy R."/>
        </authorList>
    </citation>
    <scope>NUCLEOTIDE SEQUENCE</scope>
    <source>
        <strain evidence="2">ChiBcec6-7307</strain>
    </source>
</reference>
<reference evidence="2" key="2">
    <citation type="journal article" date="2021" name="PeerJ">
        <title>Extensive microbial diversity within the chicken gut microbiome revealed by metagenomics and culture.</title>
        <authorList>
            <person name="Gilroy R."/>
            <person name="Ravi A."/>
            <person name="Getino M."/>
            <person name="Pursley I."/>
            <person name="Horton D.L."/>
            <person name="Alikhan N.F."/>
            <person name="Baker D."/>
            <person name="Gharbi K."/>
            <person name="Hall N."/>
            <person name="Watson M."/>
            <person name="Adriaenssens E.M."/>
            <person name="Foster-Nyarko E."/>
            <person name="Jarju S."/>
            <person name="Secka A."/>
            <person name="Antonio M."/>
            <person name="Oren A."/>
            <person name="Chaudhuri R.R."/>
            <person name="La Ragione R."/>
            <person name="Hildebrand F."/>
            <person name="Pallen M.J."/>
        </authorList>
    </citation>
    <scope>NUCLEOTIDE SEQUENCE</scope>
    <source>
        <strain evidence="2">ChiBcec6-7307</strain>
    </source>
</reference>
<evidence type="ECO:0000256" key="1">
    <source>
        <dbReference type="SAM" id="SignalP"/>
    </source>
</evidence>
<dbReference type="AlphaFoldDB" id="A0A9D1NZT5"/>
<accession>A0A9D1NZT5</accession>
<feature type="chain" id="PRO_5039635789" evidence="1">
    <location>
        <begin position="25"/>
        <end position="160"/>
    </location>
</feature>
<dbReference type="Proteomes" id="UP000886889">
    <property type="component" value="Unassembled WGS sequence"/>
</dbReference>
<gene>
    <name evidence="2" type="ORF">IAC80_07895</name>
</gene>
<feature type="signal peptide" evidence="1">
    <location>
        <begin position="1"/>
        <end position="24"/>
    </location>
</feature>
<protein>
    <submittedName>
        <fullName evidence="2">Uncharacterized protein</fullName>
    </submittedName>
</protein>
<sequence>MKKKIIAGMITAVLAAGMVMPVSAADTTPQENSVKVGYEEASTFTLTIPAAVTLSETEGATGSVGLSAMNIETTEKVQIKVTEGITDGKVTLTDVKDSANTCSSTVSLTEGGEGIASDAVIAEFTMDSALLTAPLYFSALGEVPAGTYSGQIVYQASIVS</sequence>
<proteinExistence type="predicted"/>